<proteinExistence type="predicted"/>
<name>A0ABX7RV92_9ACTN</name>
<dbReference type="EMBL" id="CP071595">
    <property type="protein sequence ID" value="QSY50603.1"/>
    <property type="molecule type" value="Genomic_DNA"/>
</dbReference>
<dbReference type="PANTHER" id="PTHR30383">
    <property type="entry name" value="THIOESTERASE 1/PROTEASE 1/LYSOPHOSPHOLIPASE L1"/>
    <property type="match status" value="1"/>
</dbReference>
<dbReference type="Gene3D" id="3.40.50.1110">
    <property type="entry name" value="SGNH hydrolase"/>
    <property type="match status" value="1"/>
</dbReference>
<keyword evidence="1" id="KW-0732">Signal</keyword>
<keyword evidence="5" id="KW-1185">Reference proteome</keyword>
<dbReference type="Proteomes" id="UP000671836">
    <property type="component" value="Chromosome"/>
</dbReference>
<dbReference type="SUPFAM" id="SSF52266">
    <property type="entry name" value="SGNH hydrolase"/>
    <property type="match status" value="1"/>
</dbReference>
<gene>
    <name evidence="4" type="ORF">J3S04_06545</name>
</gene>
<evidence type="ECO:0000256" key="1">
    <source>
        <dbReference type="ARBA" id="ARBA00022729"/>
    </source>
</evidence>
<dbReference type="Pfam" id="PF13517">
    <property type="entry name" value="FG-GAP_3"/>
    <property type="match status" value="2"/>
</dbReference>
<dbReference type="InterPro" id="IPR013517">
    <property type="entry name" value="FG-GAP"/>
</dbReference>
<protein>
    <submittedName>
        <fullName evidence="4">VCBS repeat-containing protein</fullName>
    </submittedName>
</protein>
<dbReference type="InterPro" id="IPR036514">
    <property type="entry name" value="SGNH_hydro_sf"/>
</dbReference>
<accession>A0ABX7RV92</accession>
<dbReference type="PANTHER" id="PTHR30383:SF5">
    <property type="entry name" value="SGNH HYDROLASE-TYPE ESTERASE DOMAIN-CONTAINING PROTEIN"/>
    <property type="match status" value="1"/>
</dbReference>
<dbReference type="SUPFAM" id="SSF69318">
    <property type="entry name" value="Integrin alpha N-terminal domain"/>
    <property type="match status" value="1"/>
</dbReference>
<dbReference type="InterPro" id="IPR028994">
    <property type="entry name" value="Integrin_alpha_N"/>
</dbReference>
<reference evidence="4 5" key="1">
    <citation type="submission" date="2021-03" db="EMBL/GenBank/DDBJ databases">
        <title>Streptomyces strains.</title>
        <authorList>
            <person name="Lund M.B."/>
            <person name="Toerring T."/>
        </authorList>
    </citation>
    <scope>NUCLEOTIDE SEQUENCE [LARGE SCALE GENOMIC DNA]</scope>
    <source>
        <strain evidence="4 5">KCC S-1010</strain>
    </source>
</reference>
<evidence type="ECO:0000256" key="2">
    <source>
        <dbReference type="SAM" id="Phobius"/>
    </source>
</evidence>
<evidence type="ECO:0000259" key="3">
    <source>
        <dbReference type="Pfam" id="PF13472"/>
    </source>
</evidence>
<sequence>MAPPDRGSRRRAPPLQTSLRCCPALRSRNLGSLLNKGLSRPVRDKPDLAMSTHRSTRFRLPKTAVTESRSYAMRSRTARLTAGALASALAVTMLTTTVAGGTSSAYASTIMAPVPIPDPLADEPQPNRTPLSTPTTTSWKMPRLTVMPLGDSITHGAGSSQGSGYRADLWNRLAPHTDSLDFVGSLRNGKLADPDHEGHWGWKIGGLSANIDRWLPAAQPNVVLLHIGTNDMHDNYQVDTAPRRLGELIDKITSIAPDMTVLVSSLVPSTDSATQKRIEQFNTVVPKLVAERQGKGRHVGYVDMKEVTARDLDDDLHPKDSGYVKMADAFYNGVARAATDGWIRQRVDSKPAPPRQPAPPGDYRVDINGDGKADYLVVQSNGVVNAWMNNGGDGHGGWTDFGTFATGVGEPGNKVRFADINADGKADYLTVQDNGVVNAWINNGGTGHGGWTDYGTFATGVGEPGNKVRFADINADGKADYLTVQDNGVVNAWINNGGTGHGGWTDYGTIATGVGEPGNKVRFADINADGKADYLVLHDDGVVNAWINNGGTGHGGWTDYGTIATGVGEPGNKVRFADINADGKADYLVLHDDGVVNAWINNGGTGHGGWTDYGTIATGVGEPASKVRI</sequence>
<keyword evidence="2" id="KW-0472">Membrane</keyword>
<feature type="domain" description="SGNH hydrolase-type esterase" evidence="3">
    <location>
        <begin position="149"/>
        <end position="323"/>
    </location>
</feature>
<dbReference type="Pfam" id="PF13472">
    <property type="entry name" value="Lipase_GDSL_2"/>
    <property type="match status" value="1"/>
</dbReference>
<keyword evidence="2" id="KW-1133">Transmembrane helix</keyword>
<evidence type="ECO:0000313" key="5">
    <source>
        <dbReference type="Proteomes" id="UP000671836"/>
    </source>
</evidence>
<keyword evidence="2" id="KW-0812">Transmembrane</keyword>
<feature type="transmembrane region" description="Helical" evidence="2">
    <location>
        <begin position="80"/>
        <end position="101"/>
    </location>
</feature>
<organism evidence="4 5">
    <name type="scientific">Streptomyces griseocarneus</name>
    <dbReference type="NCBI Taxonomy" id="51201"/>
    <lineage>
        <taxon>Bacteria</taxon>
        <taxon>Bacillati</taxon>
        <taxon>Actinomycetota</taxon>
        <taxon>Actinomycetes</taxon>
        <taxon>Kitasatosporales</taxon>
        <taxon>Streptomycetaceae</taxon>
        <taxon>Streptomyces</taxon>
    </lineage>
</organism>
<dbReference type="InterPro" id="IPR051532">
    <property type="entry name" value="Ester_Hydrolysis_Enzymes"/>
</dbReference>
<dbReference type="InterPro" id="IPR013830">
    <property type="entry name" value="SGNH_hydro"/>
</dbReference>
<dbReference type="CDD" id="cd01833">
    <property type="entry name" value="XynB_like"/>
    <property type="match status" value="1"/>
</dbReference>
<evidence type="ECO:0000313" key="4">
    <source>
        <dbReference type="EMBL" id="QSY50603.1"/>
    </source>
</evidence>